<dbReference type="AlphaFoldDB" id="A0A4Y7SP84"/>
<dbReference type="Proteomes" id="UP000298030">
    <property type="component" value="Unassembled WGS sequence"/>
</dbReference>
<gene>
    <name evidence="1" type="ORF">FA13DRAFT_1739865</name>
</gene>
<evidence type="ECO:0000313" key="2">
    <source>
        <dbReference type="Proteomes" id="UP000298030"/>
    </source>
</evidence>
<proteinExistence type="predicted"/>
<protein>
    <submittedName>
        <fullName evidence="1">Uncharacterized protein</fullName>
    </submittedName>
</protein>
<evidence type="ECO:0000313" key="1">
    <source>
        <dbReference type="EMBL" id="TEB23680.1"/>
    </source>
</evidence>
<dbReference type="EMBL" id="QPFP01000075">
    <property type="protein sequence ID" value="TEB23680.1"/>
    <property type="molecule type" value="Genomic_DNA"/>
</dbReference>
<sequence>MEGAAVIAIPARIKRLPPFLRVLRLWANTPGGEASARIKHVRHIGDTPGDTIKGTMTTFDCGGC</sequence>
<accession>A0A4Y7SP84</accession>
<name>A0A4Y7SP84_COPMI</name>
<comment type="caution">
    <text evidence="1">The sequence shown here is derived from an EMBL/GenBank/DDBJ whole genome shotgun (WGS) entry which is preliminary data.</text>
</comment>
<organism evidence="1 2">
    <name type="scientific">Coprinellus micaceus</name>
    <name type="common">Glistening ink-cap mushroom</name>
    <name type="synonym">Coprinus micaceus</name>
    <dbReference type="NCBI Taxonomy" id="71717"/>
    <lineage>
        <taxon>Eukaryota</taxon>
        <taxon>Fungi</taxon>
        <taxon>Dikarya</taxon>
        <taxon>Basidiomycota</taxon>
        <taxon>Agaricomycotina</taxon>
        <taxon>Agaricomycetes</taxon>
        <taxon>Agaricomycetidae</taxon>
        <taxon>Agaricales</taxon>
        <taxon>Agaricineae</taxon>
        <taxon>Psathyrellaceae</taxon>
        <taxon>Coprinellus</taxon>
    </lineage>
</organism>
<keyword evidence="2" id="KW-1185">Reference proteome</keyword>
<reference evidence="1 2" key="1">
    <citation type="journal article" date="2019" name="Nat. Ecol. Evol.">
        <title>Megaphylogeny resolves global patterns of mushroom evolution.</title>
        <authorList>
            <person name="Varga T."/>
            <person name="Krizsan K."/>
            <person name="Foldi C."/>
            <person name="Dima B."/>
            <person name="Sanchez-Garcia M."/>
            <person name="Sanchez-Ramirez S."/>
            <person name="Szollosi G.J."/>
            <person name="Szarkandi J.G."/>
            <person name="Papp V."/>
            <person name="Albert L."/>
            <person name="Andreopoulos W."/>
            <person name="Angelini C."/>
            <person name="Antonin V."/>
            <person name="Barry K.W."/>
            <person name="Bougher N.L."/>
            <person name="Buchanan P."/>
            <person name="Buyck B."/>
            <person name="Bense V."/>
            <person name="Catcheside P."/>
            <person name="Chovatia M."/>
            <person name="Cooper J."/>
            <person name="Damon W."/>
            <person name="Desjardin D."/>
            <person name="Finy P."/>
            <person name="Geml J."/>
            <person name="Haridas S."/>
            <person name="Hughes K."/>
            <person name="Justo A."/>
            <person name="Karasinski D."/>
            <person name="Kautmanova I."/>
            <person name="Kiss B."/>
            <person name="Kocsube S."/>
            <person name="Kotiranta H."/>
            <person name="LaButti K.M."/>
            <person name="Lechner B.E."/>
            <person name="Liimatainen K."/>
            <person name="Lipzen A."/>
            <person name="Lukacs Z."/>
            <person name="Mihaltcheva S."/>
            <person name="Morgado L.N."/>
            <person name="Niskanen T."/>
            <person name="Noordeloos M.E."/>
            <person name="Ohm R.A."/>
            <person name="Ortiz-Santana B."/>
            <person name="Ovrebo C."/>
            <person name="Racz N."/>
            <person name="Riley R."/>
            <person name="Savchenko A."/>
            <person name="Shiryaev A."/>
            <person name="Soop K."/>
            <person name="Spirin V."/>
            <person name="Szebenyi C."/>
            <person name="Tomsovsky M."/>
            <person name="Tulloss R.E."/>
            <person name="Uehling J."/>
            <person name="Grigoriev I.V."/>
            <person name="Vagvolgyi C."/>
            <person name="Papp T."/>
            <person name="Martin F.M."/>
            <person name="Miettinen O."/>
            <person name="Hibbett D.S."/>
            <person name="Nagy L.G."/>
        </authorList>
    </citation>
    <scope>NUCLEOTIDE SEQUENCE [LARGE SCALE GENOMIC DNA]</scope>
    <source>
        <strain evidence="1 2">FP101781</strain>
    </source>
</reference>